<dbReference type="Pfam" id="PF01965">
    <property type="entry name" value="DJ-1_PfpI"/>
    <property type="match status" value="1"/>
</dbReference>
<comment type="caution">
    <text evidence="4">The sequence shown here is derived from an EMBL/GenBank/DDBJ whole genome shotgun (WGS) entry which is preliminary data.</text>
</comment>
<evidence type="ECO:0000256" key="1">
    <source>
        <dbReference type="SAM" id="MobiDB-lite"/>
    </source>
</evidence>
<keyword evidence="2" id="KW-1133">Transmembrane helix</keyword>
<dbReference type="PANTHER" id="PTHR43130:SF3">
    <property type="entry name" value="HTH-TYPE TRANSCRIPTIONAL REGULATOR RV1931C"/>
    <property type="match status" value="1"/>
</dbReference>
<keyword evidence="2" id="KW-0812">Transmembrane</keyword>
<gene>
    <name evidence="4" type="ORF">E1212_23400</name>
</gene>
<keyword evidence="5" id="KW-1185">Reference proteome</keyword>
<dbReference type="Proteomes" id="UP000295621">
    <property type="component" value="Unassembled WGS sequence"/>
</dbReference>
<dbReference type="AlphaFoldDB" id="A0A4R4REM9"/>
<evidence type="ECO:0000313" key="4">
    <source>
        <dbReference type="EMBL" id="TDC47717.1"/>
    </source>
</evidence>
<proteinExistence type="predicted"/>
<dbReference type="InterPro" id="IPR002818">
    <property type="entry name" value="DJ-1/PfpI"/>
</dbReference>
<feature type="region of interest" description="Disordered" evidence="1">
    <location>
        <begin position="465"/>
        <end position="485"/>
    </location>
</feature>
<dbReference type="OrthoDB" id="3992151at2"/>
<dbReference type="RefSeq" id="WP_131986945.1">
    <property type="nucleotide sequence ID" value="NZ_SMKL01000069.1"/>
</dbReference>
<feature type="domain" description="DJ-1/PfpI" evidence="3">
    <location>
        <begin position="69"/>
        <end position="234"/>
    </location>
</feature>
<dbReference type="InterPro" id="IPR029062">
    <property type="entry name" value="Class_I_gatase-like"/>
</dbReference>
<dbReference type="EMBL" id="SMKL01000069">
    <property type="protein sequence ID" value="TDC47717.1"/>
    <property type="molecule type" value="Genomic_DNA"/>
</dbReference>
<feature type="transmembrane region" description="Helical" evidence="2">
    <location>
        <begin position="431"/>
        <end position="451"/>
    </location>
</feature>
<accession>A0A4R4REM9</accession>
<dbReference type="PANTHER" id="PTHR43130">
    <property type="entry name" value="ARAC-FAMILY TRANSCRIPTIONAL REGULATOR"/>
    <property type="match status" value="1"/>
</dbReference>
<organism evidence="4 5">
    <name type="scientific">Jiangella ureilytica</name>
    <dbReference type="NCBI Taxonomy" id="2530374"/>
    <lineage>
        <taxon>Bacteria</taxon>
        <taxon>Bacillati</taxon>
        <taxon>Actinomycetota</taxon>
        <taxon>Actinomycetes</taxon>
        <taxon>Jiangellales</taxon>
        <taxon>Jiangellaceae</taxon>
        <taxon>Jiangella</taxon>
    </lineage>
</organism>
<evidence type="ECO:0000313" key="5">
    <source>
        <dbReference type="Proteomes" id="UP000295621"/>
    </source>
</evidence>
<evidence type="ECO:0000256" key="2">
    <source>
        <dbReference type="SAM" id="Phobius"/>
    </source>
</evidence>
<protein>
    <submittedName>
        <fullName evidence="4">Protein DJ-1</fullName>
    </submittedName>
</protein>
<name>A0A4R4REM9_9ACTN</name>
<keyword evidence="2" id="KW-0472">Membrane</keyword>
<dbReference type="SUPFAM" id="SSF52317">
    <property type="entry name" value="Class I glutamine amidotransferase-like"/>
    <property type="match status" value="1"/>
</dbReference>
<sequence length="485" mass="50927">MTRSLPRAVRVGIHIVLVVGIAAAVMATTVIAGVTTTMRQSHGLTELTPPTTGWPTPPAPQAGRITVAVVLGTSGSVVTDVLAPYEVFARSSAFQVYTVAERRQPVALTGGLPVLPHHTFDTVTADPALRPDVVVVPALAEPAGDAELPLREWVAQQARRGTRILGVCSGAHVLAAAGILNGRTATSFWFRVGALQKAYPDATWVTGERYVQDGPITTTAGVTSGVIGALRLVEQLAGPAEAERIGSEVSYPGWSMSGTTAIGRHRLAIGDLPYALNAAFPWGRPTIGVGLVDEVGETEVAAAFELYSATSSAARTVPLAGRRWVTTRHGVVLIPQLADGDSPAIDRLVVPGVEHADDVGRPLTRWAAERHLTVELPHQGRHGHESGIDPVLRDLASRADVATARTAAKFTEYPVDHLQLDGPDWPWRPTVLFVVALALSVATGIVAVTVVPRIVRRLRGSGRGAASVAADGRSRHVGAGGDRPG</sequence>
<evidence type="ECO:0000259" key="3">
    <source>
        <dbReference type="Pfam" id="PF01965"/>
    </source>
</evidence>
<feature type="transmembrane region" description="Helical" evidence="2">
    <location>
        <begin position="12"/>
        <end position="34"/>
    </location>
</feature>
<dbReference type="Gene3D" id="3.40.50.880">
    <property type="match status" value="1"/>
</dbReference>
<reference evidence="4 5" key="1">
    <citation type="submission" date="2019-02" db="EMBL/GenBank/DDBJ databases">
        <title>Draft genome sequences of novel Actinobacteria.</title>
        <authorList>
            <person name="Sahin N."/>
            <person name="Ay H."/>
            <person name="Saygin H."/>
        </authorList>
    </citation>
    <scope>NUCLEOTIDE SEQUENCE [LARGE SCALE GENOMIC DNA]</scope>
    <source>
        <strain evidence="4 5">KC603</strain>
    </source>
</reference>
<dbReference type="InterPro" id="IPR052158">
    <property type="entry name" value="INH-QAR"/>
</dbReference>